<protein>
    <submittedName>
        <fullName evidence="2">Uncharacterized protein</fullName>
    </submittedName>
</protein>
<dbReference type="EMBL" id="JAHSPG010000001">
    <property type="protein sequence ID" value="MBV4356031.1"/>
    <property type="molecule type" value="Genomic_DNA"/>
</dbReference>
<name>A0A9E2S512_9BACT</name>
<organism evidence="2 3">
    <name type="scientific">Pinibacter aurantiacus</name>
    <dbReference type="NCBI Taxonomy" id="2851599"/>
    <lineage>
        <taxon>Bacteria</taxon>
        <taxon>Pseudomonadati</taxon>
        <taxon>Bacteroidota</taxon>
        <taxon>Chitinophagia</taxon>
        <taxon>Chitinophagales</taxon>
        <taxon>Chitinophagaceae</taxon>
        <taxon>Pinibacter</taxon>
    </lineage>
</organism>
<proteinExistence type="predicted"/>
<gene>
    <name evidence="2" type="ORF">KTO63_02655</name>
</gene>
<feature type="coiled-coil region" evidence="1">
    <location>
        <begin position="221"/>
        <end position="259"/>
    </location>
</feature>
<keyword evidence="3" id="KW-1185">Reference proteome</keyword>
<comment type="caution">
    <text evidence="2">The sequence shown here is derived from an EMBL/GenBank/DDBJ whole genome shotgun (WGS) entry which is preliminary data.</text>
</comment>
<evidence type="ECO:0000313" key="3">
    <source>
        <dbReference type="Proteomes" id="UP000812270"/>
    </source>
</evidence>
<accession>A0A9E2S512</accession>
<keyword evidence="1" id="KW-0175">Coiled coil</keyword>
<dbReference type="Proteomes" id="UP000812270">
    <property type="component" value="Unassembled WGS sequence"/>
</dbReference>
<feature type="coiled-coil region" evidence="1">
    <location>
        <begin position="169"/>
        <end position="196"/>
    </location>
</feature>
<dbReference type="RefSeq" id="WP_217789572.1">
    <property type="nucleotide sequence ID" value="NZ_JAHSPG010000001.1"/>
</dbReference>
<sequence>MQKAYRFTLITLAVVLMSMTAYKKLASILISQNDIDEAVKNYLLNDVFATNYDSWYKIRPEGLKLPSGDRAALMSDLLKRAKELVNSKEFKESYEISIETNKEAYDYKHKDTLQSKTGLAYNNAISAQKQVSEYQMPDAEATRKAMIQTMNSLPPSVLTQAVGQQIVEIKEQLQDNEKTEAEKKQLQKSLKEKQDLLALSKTNPNEFKKKAIESLYPADMNEKMNNAKNEQDQQFQEQLKKLKEDMAQEQRNYDTYKLENVLPEKLKAFIEEAKSVDYNATVIKGRFTNPVYERKNNNWKYFYRMGKEPMQQAISFAEKWLSELKK</sequence>
<evidence type="ECO:0000256" key="1">
    <source>
        <dbReference type="SAM" id="Coils"/>
    </source>
</evidence>
<dbReference type="AlphaFoldDB" id="A0A9E2S512"/>
<evidence type="ECO:0000313" key="2">
    <source>
        <dbReference type="EMBL" id="MBV4356031.1"/>
    </source>
</evidence>
<reference evidence="2" key="1">
    <citation type="submission" date="2021-06" db="EMBL/GenBank/DDBJ databases">
        <authorList>
            <person name="Huq M.A."/>
        </authorList>
    </citation>
    <scope>NUCLEOTIDE SEQUENCE</scope>
    <source>
        <strain evidence="2">MAH-26</strain>
    </source>
</reference>